<protein>
    <submittedName>
        <fullName evidence="1">Uncharacterized protein</fullName>
    </submittedName>
</protein>
<dbReference type="EMBL" id="LR796345">
    <property type="protein sequence ID" value="CAB4138629.1"/>
    <property type="molecule type" value="Genomic_DNA"/>
</dbReference>
<gene>
    <name evidence="1" type="ORF">UFOVP331_189</name>
</gene>
<sequence length="399" mass="44487">MNLFDTFFKKYAYKFPKGYPDMNNEQDILLLENILEDLIGEAFSVFPTTEDEISNEKIKELFRIIKKYPNLSINDPIVLDPKYPNTAKISRSLQRDSKFLEYLNNELDIELDPIEGSKWNGVSIKWGEGSRGGRGINSKGIGFENELISDLELLREYGISDSNKDQFKYPNLIIEISKELGLKEGNFEVIPESHKNQSRPLGFESGGPVVKFSAGSAAATLTDITIDKGNAKYYLSAKFGNTLTFFNSGITKILPASEIKSGKITNPDGISLLDTFGIDNETFCRVFNEYGDTTFTNTDIASTKYSISKMKNLIKSGIGEGYYMVKAGGKSTQFEYIDSGYTNAASDTSAPIVYYGGMGGTGKRVDVIFESPTYKFKVNIRSKSGGLYPTHIMCDYIKK</sequence>
<organism evidence="1">
    <name type="scientific">uncultured Caudovirales phage</name>
    <dbReference type="NCBI Taxonomy" id="2100421"/>
    <lineage>
        <taxon>Viruses</taxon>
        <taxon>Duplodnaviria</taxon>
        <taxon>Heunggongvirae</taxon>
        <taxon>Uroviricota</taxon>
        <taxon>Caudoviricetes</taxon>
        <taxon>Peduoviridae</taxon>
        <taxon>Maltschvirus</taxon>
        <taxon>Maltschvirus maltsch</taxon>
    </lineage>
</organism>
<reference evidence="1" key="1">
    <citation type="submission" date="2020-04" db="EMBL/GenBank/DDBJ databases">
        <authorList>
            <person name="Chiriac C."/>
            <person name="Salcher M."/>
            <person name="Ghai R."/>
            <person name="Kavagutti S V."/>
        </authorList>
    </citation>
    <scope>NUCLEOTIDE SEQUENCE</scope>
</reference>
<evidence type="ECO:0000313" key="1">
    <source>
        <dbReference type="EMBL" id="CAB4138629.1"/>
    </source>
</evidence>
<name>A0A6J5M416_9CAUD</name>
<proteinExistence type="predicted"/>
<accession>A0A6J5M416</accession>